<keyword evidence="2" id="KW-1185">Reference proteome</keyword>
<accession>A0A1R3WIX5</accession>
<dbReference type="STRING" id="287098.SAMN05421665_0521"/>
<evidence type="ECO:0000313" key="1">
    <source>
        <dbReference type="EMBL" id="SIT77214.1"/>
    </source>
</evidence>
<name>A0A1R3WIX5_9RHOB</name>
<proteinExistence type="predicted"/>
<dbReference type="AlphaFoldDB" id="A0A1R3WIX5"/>
<dbReference type="EMBL" id="FTPR01000001">
    <property type="protein sequence ID" value="SIT77214.1"/>
    <property type="molecule type" value="Genomic_DNA"/>
</dbReference>
<protein>
    <submittedName>
        <fullName evidence="1">Uncharacterized protein</fullName>
    </submittedName>
</protein>
<dbReference type="Proteomes" id="UP000186997">
    <property type="component" value="Unassembled WGS sequence"/>
</dbReference>
<evidence type="ECO:0000313" key="2">
    <source>
        <dbReference type="Proteomes" id="UP000186997"/>
    </source>
</evidence>
<organism evidence="1 2">
    <name type="scientific">Yoonia rosea</name>
    <dbReference type="NCBI Taxonomy" id="287098"/>
    <lineage>
        <taxon>Bacteria</taxon>
        <taxon>Pseudomonadati</taxon>
        <taxon>Pseudomonadota</taxon>
        <taxon>Alphaproteobacteria</taxon>
        <taxon>Rhodobacterales</taxon>
        <taxon>Paracoccaceae</taxon>
        <taxon>Yoonia</taxon>
    </lineage>
</organism>
<reference evidence="2" key="1">
    <citation type="submission" date="2017-01" db="EMBL/GenBank/DDBJ databases">
        <authorList>
            <person name="Varghese N."/>
            <person name="Submissions S."/>
        </authorList>
    </citation>
    <scope>NUCLEOTIDE SEQUENCE [LARGE SCALE GENOMIC DNA]</scope>
    <source>
        <strain evidence="2">DSM 29591</strain>
    </source>
</reference>
<sequence>MPKTKLESQLNGSTPLFSYFENRNERPLRDSPMIERFFSRLQAELLKQEDKKCR</sequence>
<gene>
    <name evidence="1" type="ORF">SAMN05421665_0521</name>
</gene>